<sequence length="93" mass="10033">MPLPELFVAVPDQSATEGTTPASAEVPCGYLDGHAAAGGDWLSTPPSSPLVSTLPPHGYIGAIYIVSHRRTISILRFLARSRHHQVRRTLKPH</sequence>
<evidence type="ECO:0000313" key="2">
    <source>
        <dbReference type="Proteomes" id="UP000821845"/>
    </source>
</evidence>
<organism evidence="1 2">
    <name type="scientific">Hyalomma asiaticum</name>
    <name type="common">Tick</name>
    <dbReference type="NCBI Taxonomy" id="266040"/>
    <lineage>
        <taxon>Eukaryota</taxon>
        <taxon>Metazoa</taxon>
        <taxon>Ecdysozoa</taxon>
        <taxon>Arthropoda</taxon>
        <taxon>Chelicerata</taxon>
        <taxon>Arachnida</taxon>
        <taxon>Acari</taxon>
        <taxon>Parasitiformes</taxon>
        <taxon>Ixodida</taxon>
        <taxon>Ixodoidea</taxon>
        <taxon>Ixodidae</taxon>
        <taxon>Hyalomminae</taxon>
        <taxon>Hyalomma</taxon>
    </lineage>
</organism>
<dbReference type="EMBL" id="CM023487">
    <property type="protein sequence ID" value="KAH6926280.1"/>
    <property type="molecule type" value="Genomic_DNA"/>
</dbReference>
<proteinExistence type="predicted"/>
<comment type="caution">
    <text evidence="1">The sequence shown here is derived from an EMBL/GenBank/DDBJ whole genome shotgun (WGS) entry which is preliminary data.</text>
</comment>
<protein>
    <submittedName>
        <fullName evidence="1">Uncharacterized protein</fullName>
    </submittedName>
</protein>
<dbReference type="Proteomes" id="UP000821845">
    <property type="component" value="Chromosome 7"/>
</dbReference>
<gene>
    <name evidence="1" type="ORF">HPB50_016287</name>
</gene>
<name>A0ACB7RV66_HYAAI</name>
<keyword evidence="2" id="KW-1185">Reference proteome</keyword>
<evidence type="ECO:0000313" key="1">
    <source>
        <dbReference type="EMBL" id="KAH6926280.1"/>
    </source>
</evidence>
<reference evidence="1" key="1">
    <citation type="submission" date="2020-05" db="EMBL/GenBank/DDBJ databases">
        <title>Large-scale comparative analyses of tick genomes elucidate their genetic diversity and vector capacities.</title>
        <authorList>
            <person name="Jia N."/>
            <person name="Wang J."/>
            <person name="Shi W."/>
            <person name="Du L."/>
            <person name="Sun Y."/>
            <person name="Zhan W."/>
            <person name="Jiang J."/>
            <person name="Wang Q."/>
            <person name="Zhang B."/>
            <person name="Ji P."/>
            <person name="Sakyi L.B."/>
            <person name="Cui X."/>
            <person name="Yuan T."/>
            <person name="Jiang B."/>
            <person name="Yang W."/>
            <person name="Lam T.T.-Y."/>
            <person name="Chang Q."/>
            <person name="Ding S."/>
            <person name="Wang X."/>
            <person name="Zhu J."/>
            <person name="Ruan X."/>
            <person name="Zhao L."/>
            <person name="Wei J."/>
            <person name="Que T."/>
            <person name="Du C."/>
            <person name="Cheng J."/>
            <person name="Dai P."/>
            <person name="Han X."/>
            <person name="Huang E."/>
            <person name="Gao Y."/>
            <person name="Liu J."/>
            <person name="Shao H."/>
            <person name="Ye R."/>
            <person name="Li L."/>
            <person name="Wei W."/>
            <person name="Wang X."/>
            <person name="Wang C."/>
            <person name="Yang T."/>
            <person name="Huo Q."/>
            <person name="Li W."/>
            <person name="Guo W."/>
            <person name="Chen H."/>
            <person name="Zhou L."/>
            <person name="Ni X."/>
            <person name="Tian J."/>
            <person name="Zhou Y."/>
            <person name="Sheng Y."/>
            <person name="Liu T."/>
            <person name="Pan Y."/>
            <person name="Xia L."/>
            <person name="Li J."/>
            <person name="Zhao F."/>
            <person name="Cao W."/>
        </authorList>
    </citation>
    <scope>NUCLEOTIDE SEQUENCE</scope>
    <source>
        <strain evidence="1">Hyas-2018</strain>
    </source>
</reference>
<accession>A0ACB7RV66</accession>